<dbReference type="KEGG" id="svo:SVI_0517"/>
<gene>
    <name evidence="1" type="ordered locus">SVI_0517</name>
</gene>
<organism evidence="1 2">
    <name type="scientific">Shewanella violacea (strain JCM 10179 / CIP 106290 / LMG 19151 / DSS12)</name>
    <dbReference type="NCBI Taxonomy" id="637905"/>
    <lineage>
        <taxon>Bacteria</taxon>
        <taxon>Pseudomonadati</taxon>
        <taxon>Pseudomonadota</taxon>
        <taxon>Gammaproteobacteria</taxon>
        <taxon>Alteromonadales</taxon>
        <taxon>Shewanellaceae</taxon>
        <taxon>Shewanella</taxon>
    </lineage>
</organism>
<dbReference type="AlphaFoldDB" id="D4ZFN9"/>
<protein>
    <submittedName>
        <fullName evidence="1">Uncharacterized protein</fullName>
    </submittedName>
</protein>
<dbReference type="EMBL" id="AP011177">
    <property type="protein sequence ID" value="BAJ00488.1"/>
    <property type="molecule type" value="Genomic_DNA"/>
</dbReference>
<proteinExistence type="predicted"/>
<keyword evidence="2" id="KW-1185">Reference proteome</keyword>
<evidence type="ECO:0000313" key="2">
    <source>
        <dbReference type="Proteomes" id="UP000002350"/>
    </source>
</evidence>
<dbReference type="Proteomes" id="UP000002350">
    <property type="component" value="Chromosome"/>
</dbReference>
<accession>D4ZFN9</accession>
<dbReference type="HOGENOM" id="CLU_3332938_0_0_6"/>
<sequence length="38" mass="4675">MDLLAGNRLYSWVFMDKYEVEYLLLFRNVEVIKAIRHK</sequence>
<name>D4ZFN9_SHEVD</name>
<reference evidence="2" key="1">
    <citation type="journal article" date="2010" name="Mol. Biosyst.">
        <title>Complete genome sequence and comparative analysis of Shewanella violacea, a psychrophilic and piezophilic bacterium from deep sea floor sediments.</title>
        <authorList>
            <person name="Aono E."/>
            <person name="Baba T."/>
            <person name="Ara T."/>
            <person name="Nishi T."/>
            <person name="Nakamichi T."/>
            <person name="Inamoto E."/>
            <person name="Toyonaga H."/>
            <person name="Hasegawa M."/>
            <person name="Takai Y."/>
            <person name="Okumura Y."/>
            <person name="Baba M."/>
            <person name="Tomita M."/>
            <person name="Kato C."/>
            <person name="Oshima T."/>
            <person name="Nakasone K."/>
            <person name="Mori H."/>
        </authorList>
    </citation>
    <scope>NUCLEOTIDE SEQUENCE [LARGE SCALE GENOMIC DNA]</scope>
    <source>
        <strain evidence="2">JCM 10179 / CIP 106290 / LMG 19151 / DSS12</strain>
    </source>
</reference>
<evidence type="ECO:0000313" key="1">
    <source>
        <dbReference type="EMBL" id="BAJ00488.1"/>
    </source>
</evidence>